<keyword evidence="1 6" id="KW-0813">Transport</keyword>
<dbReference type="GO" id="GO:0019825">
    <property type="term" value="F:oxygen binding"/>
    <property type="evidence" value="ECO:0007669"/>
    <property type="project" value="InterPro"/>
</dbReference>
<keyword evidence="3 6" id="KW-0561">Oxygen transport</keyword>
<feature type="domain" description="Globin" evidence="7">
    <location>
        <begin position="5"/>
        <end position="154"/>
    </location>
</feature>
<evidence type="ECO:0000256" key="6">
    <source>
        <dbReference type="RuleBase" id="RU000356"/>
    </source>
</evidence>
<gene>
    <name evidence="8" type="ORF">SEMRO_879_G214910.1</name>
</gene>
<dbReference type="GO" id="GO:0020037">
    <property type="term" value="F:heme binding"/>
    <property type="evidence" value="ECO:0007669"/>
    <property type="project" value="InterPro"/>
</dbReference>
<dbReference type="EMBL" id="CAICTM010000878">
    <property type="protein sequence ID" value="CAB9517767.1"/>
    <property type="molecule type" value="Genomic_DNA"/>
</dbReference>
<comment type="caution">
    <text evidence="8">The sequence shown here is derived from an EMBL/GenBank/DDBJ whole genome shotgun (WGS) entry which is preliminary data.</text>
</comment>
<evidence type="ECO:0000259" key="7">
    <source>
        <dbReference type="PROSITE" id="PS01033"/>
    </source>
</evidence>
<keyword evidence="4" id="KW-0479">Metal-binding</keyword>
<dbReference type="Proteomes" id="UP001153069">
    <property type="component" value="Unassembled WGS sequence"/>
</dbReference>
<sequence>MDDSSSSYFDTVSEVFESWDTIKRIPDYEEVVGLALFDKMFESAPDAWGIFRWRKEDFAKKDPQCVAFAKKFVRMLDLAVHMLGPEMDIVEQQMYDLGKQHQRYGVMPKHFFSMGKALESTLANILGRDFTYKTREAWKDVFHFMSTSMIMGASGSCEA</sequence>
<dbReference type="GO" id="GO:0046872">
    <property type="term" value="F:metal ion binding"/>
    <property type="evidence" value="ECO:0007669"/>
    <property type="project" value="UniProtKB-KW"/>
</dbReference>
<dbReference type="GO" id="GO:0005344">
    <property type="term" value="F:oxygen carrier activity"/>
    <property type="evidence" value="ECO:0007669"/>
    <property type="project" value="UniProtKB-KW"/>
</dbReference>
<evidence type="ECO:0000313" key="9">
    <source>
        <dbReference type="Proteomes" id="UP001153069"/>
    </source>
</evidence>
<dbReference type="InterPro" id="IPR000971">
    <property type="entry name" value="Globin"/>
</dbReference>
<dbReference type="PROSITE" id="PS01033">
    <property type="entry name" value="GLOBIN"/>
    <property type="match status" value="1"/>
</dbReference>
<dbReference type="PANTHER" id="PTHR46458:SF1">
    <property type="entry name" value="GEO09476P1"/>
    <property type="match status" value="1"/>
</dbReference>
<evidence type="ECO:0000256" key="2">
    <source>
        <dbReference type="ARBA" id="ARBA00022617"/>
    </source>
</evidence>
<accession>A0A9N8HM54</accession>
<dbReference type="AlphaFoldDB" id="A0A9N8HM54"/>
<name>A0A9N8HM54_9STRA</name>
<evidence type="ECO:0000256" key="3">
    <source>
        <dbReference type="ARBA" id="ARBA00022621"/>
    </source>
</evidence>
<organism evidence="8 9">
    <name type="scientific">Seminavis robusta</name>
    <dbReference type="NCBI Taxonomy" id="568900"/>
    <lineage>
        <taxon>Eukaryota</taxon>
        <taxon>Sar</taxon>
        <taxon>Stramenopiles</taxon>
        <taxon>Ochrophyta</taxon>
        <taxon>Bacillariophyta</taxon>
        <taxon>Bacillariophyceae</taxon>
        <taxon>Bacillariophycidae</taxon>
        <taxon>Naviculales</taxon>
        <taxon>Naviculaceae</taxon>
        <taxon>Seminavis</taxon>
    </lineage>
</organism>
<dbReference type="Pfam" id="PF00042">
    <property type="entry name" value="Globin"/>
    <property type="match status" value="1"/>
</dbReference>
<evidence type="ECO:0000256" key="5">
    <source>
        <dbReference type="ARBA" id="ARBA00023004"/>
    </source>
</evidence>
<protein>
    <submittedName>
        <fullName evidence="8">Bacterial hemoglobin</fullName>
    </submittedName>
</protein>
<dbReference type="PANTHER" id="PTHR46458">
    <property type="entry name" value="BLR2807 PROTEIN"/>
    <property type="match status" value="1"/>
</dbReference>
<dbReference type="InterPro" id="IPR012292">
    <property type="entry name" value="Globin/Proto"/>
</dbReference>
<keyword evidence="5" id="KW-0408">Iron</keyword>
<comment type="similarity">
    <text evidence="6">Belongs to the globin family.</text>
</comment>
<dbReference type="OrthoDB" id="419677at2759"/>
<keyword evidence="2 6" id="KW-0349">Heme</keyword>
<dbReference type="SUPFAM" id="SSF46458">
    <property type="entry name" value="Globin-like"/>
    <property type="match status" value="1"/>
</dbReference>
<dbReference type="InterPro" id="IPR050532">
    <property type="entry name" value="Globin-like_OT"/>
</dbReference>
<reference evidence="8" key="1">
    <citation type="submission" date="2020-06" db="EMBL/GenBank/DDBJ databases">
        <authorList>
            <consortium name="Plant Systems Biology data submission"/>
        </authorList>
    </citation>
    <scope>NUCLEOTIDE SEQUENCE</scope>
    <source>
        <strain evidence="8">D6</strain>
    </source>
</reference>
<keyword evidence="9" id="KW-1185">Reference proteome</keyword>
<dbReference type="Gene3D" id="1.10.490.10">
    <property type="entry name" value="Globins"/>
    <property type="match status" value="1"/>
</dbReference>
<evidence type="ECO:0000313" key="8">
    <source>
        <dbReference type="EMBL" id="CAB9517767.1"/>
    </source>
</evidence>
<evidence type="ECO:0000256" key="4">
    <source>
        <dbReference type="ARBA" id="ARBA00022723"/>
    </source>
</evidence>
<proteinExistence type="inferred from homology"/>
<evidence type="ECO:0000256" key="1">
    <source>
        <dbReference type="ARBA" id="ARBA00022448"/>
    </source>
</evidence>
<dbReference type="InterPro" id="IPR009050">
    <property type="entry name" value="Globin-like_sf"/>
</dbReference>